<dbReference type="AlphaFoldDB" id="A0A871YDQ9"/>
<protein>
    <submittedName>
        <fullName evidence="1">Uncharacterized protein</fullName>
    </submittedName>
</protein>
<dbReference type="EMBL" id="MW122883">
    <property type="protein sequence ID" value="QOV09108.1"/>
    <property type="molecule type" value="Genomic_DNA"/>
</dbReference>
<accession>A0A871YDQ9</accession>
<evidence type="ECO:0000313" key="1">
    <source>
        <dbReference type="EMBL" id="QOV09108.1"/>
    </source>
</evidence>
<organism evidence="1">
    <name type="scientific">uncultured Actinomycetes bacterium</name>
    <dbReference type="NCBI Taxonomy" id="152507"/>
    <lineage>
        <taxon>Bacteria</taxon>
        <taxon>Bacillati</taxon>
        <taxon>Actinomycetota</taxon>
        <taxon>Actinomycetes</taxon>
        <taxon>environmental samples</taxon>
    </lineage>
</organism>
<reference evidence="1" key="1">
    <citation type="submission" date="2020-10" db="EMBL/GenBank/DDBJ databases">
        <title>Diverse heliorhodopsins detected via functional metagenomics in peat lake Actinobacteria, Chloroflexi and Archaea.</title>
        <authorList>
            <person name="Chazan A."/>
            <person name="Rozenberg A."/>
            <person name="Tahan R."/>
            <person name="Mannen K."/>
            <person name="Nagata T."/>
            <person name="Yaish S."/>
            <person name="Larom S."/>
            <person name="Kandori H."/>
            <person name="Inoue K."/>
            <person name="Beja O."/>
            <person name="Pushkarev A."/>
        </authorList>
    </citation>
    <scope>NUCLEOTIDE SEQUENCE</scope>
</reference>
<gene>
    <name evidence="1" type="ORF">HULAa32G3_00028</name>
</gene>
<name>A0A871YDQ9_9ACTN</name>
<sequence>MSRANLHPLSGTWKVRFHLDEEPNIWRIEFYDPATWCQTIPVPIRFLNRSHALQWLFRTVAEESLWVEKYLDWFQCEVESESVGQLVLNLQFASRRSEDDWSPWYYSSYQVKGCYEIKLYNQN</sequence>
<proteinExistence type="predicted"/>